<dbReference type="Pfam" id="PF01436">
    <property type="entry name" value="NHL"/>
    <property type="match status" value="4"/>
</dbReference>
<dbReference type="InterPro" id="IPR011042">
    <property type="entry name" value="6-blade_b-propeller_TolB-like"/>
</dbReference>
<dbReference type="RefSeq" id="WP_190888764.1">
    <property type="nucleotide sequence ID" value="NZ_JACWZY010000018.1"/>
</dbReference>
<evidence type="ECO:0000256" key="2">
    <source>
        <dbReference type="PROSITE-ProRule" id="PRU00504"/>
    </source>
</evidence>
<dbReference type="CDD" id="cd14953">
    <property type="entry name" value="NHL_like_1"/>
    <property type="match status" value="2"/>
</dbReference>
<organism evidence="4 5">
    <name type="scientific">Spirosoma profusum</name>
    <dbReference type="NCBI Taxonomy" id="2771354"/>
    <lineage>
        <taxon>Bacteria</taxon>
        <taxon>Pseudomonadati</taxon>
        <taxon>Bacteroidota</taxon>
        <taxon>Cytophagia</taxon>
        <taxon>Cytophagales</taxon>
        <taxon>Cytophagaceae</taxon>
        <taxon>Spirosoma</taxon>
    </lineage>
</organism>
<dbReference type="InterPro" id="IPR000033">
    <property type="entry name" value="LDLR_classB_rpt"/>
</dbReference>
<proteinExistence type="predicted"/>
<feature type="domain" description="Teneurin NHL" evidence="3">
    <location>
        <begin position="155"/>
        <end position="204"/>
    </location>
</feature>
<evidence type="ECO:0000313" key="5">
    <source>
        <dbReference type="Proteomes" id="UP000598820"/>
    </source>
</evidence>
<dbReference type="PANTHER" id="PTHR46388:SF2">
    <property type="entry name" value="NHL REPEAT-CONTAINING PROTEIN 2"/>
    <property type="match status" value="1"/>
</dbReference>
<keyword evidence="5" id="KW-1185">Reference proteome</keyword>
<feature type="domain" description="Teneurin NHL" evidence="3">
    <location>
        <begin position="322"/>
        <end position="373"/>
    </location>
</feature>
<dbReference type="Proteomes" id="UP000598820">
    <property type="component" value="Unassembled WGS sequence"/>
</dbReference>
<feature type="domain" description="Teneurin NHL" evidence="3">
    <location>
        <begin position="210"/>
        <end position="260"/>
    </location>
</feature>
<evidence type="ECO:0000313" key="4">
    <source>
        <dbReference type="EMBL" id="MBD2702914.1"/>
    </source>
</evidence>
<feature type="domain" description="Teneurin NHL" evidence="3">
    <location>
        <begin position="547"/>
        <end position="596"/>
    </location>
</feature>
<accession>A0A927ANZ3</accession>
<dbReference type="SUPFAM" id="SSF63829">
    <property type="entry name" value="Calcium-dependent phosphotriesterase"/>
    <property type="match status" value="3"/>
</dbReference>
<name>A0A927ANZ3_9BACT</name>
<dbReference type="PANTHER" id="PTHR46388">
    <property type="entry name" value="NHL REPEAT-CONTAINING PROTEIN 2"/>
    <property type="match status" value="1"/>
</dbReference>
<sequence>MKQMLRINSILGRSLSVIFLFIWLVIPASAQLITTAVGSNSRGDGGPATNASLAYPISVAIDTSGNQYIVDSDNNRIRKVTTSGIITTVAGTGTPGFSGDGGPATAASLDNPNSVAVDSLGNLYIADFNNHRIRKVATSGVITTVAGSGTFGFGGDGGPATSAKLWYPRGVAVDGKGNLYIADFYNYRIRKVDTLGIITTVAGNGTFGFAGDGGPATSASLSYPYGVSTDHAGNLYLADRDNQRIRKVATSGIITTVAGNGSTGFSGDGGPATAASMSYPTDVVADSLGNLYIADPNNQRIRKVNTLGVITTVAGTGSPNFGGDGGPATAATMAYPSGVAIDKLGNLFIADQGNNRIRKVNTSAIISTVAGNGTLGFSGDGGPAPNADLYYPIDVVVDKAGNLFIADQGNNRIRKVATSGVITTVAGNGTFGFGGDGGLATSANLANPTGVVVDGSGNLFIADQKNHRIRKVTPAGSITTVAGNGILGFSGDGGLAINASLDNPSGVAVDASGNLFIIDTGNNRIRKVSPAGSITTVAGNGTAGFGGDGGPATAASLNNPSGIAIDTAKNLYIADRYNHRIRKVTASGSITTVAGNGFAGFTGDGGPALNARLNNPNDVSVDSSGTLYIADLLNNRIRRVTTSGIIRTVAGSSYGFAGDGGSALSAKLANPSGVATDSLGNVYIADLLNNRIRKVRGAIVSKQTGNWSNVTTWTCNCLPTVYDTVTISAGHTVTVNQIVRAHLLRQFGRLLFTAGGKVSF</sequence>
<evidence type="ECO:0000259" key="3">
    <source>
        <dbReference type="Pfam" id="PF25021"/>
    </source>
</evidence>
<dbReference type="Gene3D" id="2.120.10.30">
    <property type="entry name" value="TolB, C-terminal domain"/>
    <property type="match status" value="7"/>
</dbReference>
<dbReference type="PROSITE" id="PS51125">
    <property type="entry name" value="NHL"/>
    <property type="match status" value="3"/>
</dbReference>
<feature type="domain" description="Teneurin NHL" evidence="3">
    <location>
        <begin position="38"/>
        <end position="92"/>
    </location>
</feature>
<feature type="domain" description="Teneurin NHL" evidence="3">
    <location>
        <begin position="490"/>
        <end position="540"/>
    </location>
</feature>
<feature type="repeat" description="NHL" evidence="2">
    <location>
        <begin position="167"/>
        <end position="195"/>
    </location>
</feature>
<dbReference type="SMART" id="SM00135">
    <property type="entry name" value="LY"/>
    <property type="match status" value="5"/>
</dbReference>
<dbReference type="InterPro" id="IPR056822">
    <property type="entry name" value="TEN_NHL"/>
</dbReference>
<evidence type="ECO:0000256" key="1">
    <source>
        <dbReference type="ARBA" id="ARBA00022737"/>
    </source>
</evidence>
<dbReference type="InterPro" id="IPR001258">
    <property type="entry name" value="NHL_repeat"/>
</dbReference>
<feature type="repeat" description="NHL" evidence="2">
    <location>
        <begin position="96"/>
        <end position="139"/>
    </location>
</feature>
<keyword evidence="1" id="KW-0677">Repeat</keyword>
<dbReference type="AlphaFoldDB" id="A0A927ANZ3"/>
<dbReference type="EMBL" id="JACWZY010000018">
    <property type="protein sequence ID" value="MBD2702914.1"/>
    <property type="molecule type" value="Genomic_DNA"/>
</dbReference>
<protein>
    <submittedName>
        <fullName evidence="4">SMP-30/gluconolactonase/LRE family protein</fullName>
    </submittedName>
</protein>
<reference evidence="4" key="1">
    <citation type="submission" date="2020-09" db="EMBL/GenBank/DDBJ databases">
        <authorList>
            <person name="Kim M.K."/>
        </authorList>
    </citation>
    <scope>NUCLEOTIDE SEQUENCE</scope>
    <source>
        <strain evidence="4">BT702</strain>
    </source>
</reference>
<comment type="caution">
    <text evidence="4">The sequence shown here is derived from an EMBL/GenBank/DDBJ whole genome shotgun (WGS) entry which is preliminary data.</text>
</comment>
<feature type="domain" description="Teneurin NHL" evidence="3">
    <location>
        <begin position="602"/>
        <end position="653"/>
    </location>
</feature>
<feature type="domain" description="Teneurin NHL" evidence="3">
    <location>
        <begin position="98"/>
        <end position="149"/>
    </location>
</feature>
<gene>
    <name evidence="4" type="ORF">IC229_19870</name>
</gene>
<feature type="repeat" description="NHL" evidence="2">
    <location>
        <begin position="551"/>
        <end position="587"/>
    </location>
</feature>
<dbReference type="Pfam" id="PF25021">
    <property type="entry name" value="TEN_NHL"/>
    <property type="match status" value="8"/>
</dbReference>